<dbReference type="RefSeq" id="WP_179138953.1">
    <property type="nucleotide sequence ID" value="NZ_CAWVAH010000002.1"/>
</dbReference>
<evidence type="ECO:0000259" key="1">
    <source>
        <dbReference type="Pfam" id="PF18922"/>
    </source>
</evidence>
<comment type="caution">
    <text evidence="2">The sequence shown here is derived from an EMBL/GenBank/DDBJ whole genome shotgun (WGS) entry which is preliminary data.</text>
</comment>
<feature type="domain" description="DUF5672" evidence="1">
    <location>
        <begin position="68"/>
        <end position="239"/>
    </location>
</feature>
<evidence type="ECO:0000313" key="2">
    <source>
        <dbReference type="EMBL" id="OKZ12591.1"/>
    </source>
</evidence>
<dbReference type="InterPro" id="IPR043729">
    <property type="entry name" value="DUF5672"/>
</dbReference>
<organism evidence="2 3">
    <name type="scientific">Phocaeicola plebeius</name>
    <dbReference type="NCBI Taxonomy" id="310297"/>
    <lineage>
        <taxon>Bacteria</taxon>
        <taxon>Pseudomonadati</taxon>
        <taxon>Bacteroidota</taxon>
        <taxon>Bacteroidia</taxon>
        <taxon>Bacteroidales</taxon>
        <taxon>Bacteroidaceae</taxon>
        <taxon>Phocaeicola</taxon>
    </lineage>
</organism>
<dbReference type="EMBL" id="MNQR01000006">
    <property type="protein sequence ID" value="OKZ12591.1"/>
    <property type="molecule type" value="Genomic_DNA"/>
</dbReference>
<dbReference type="Proteomes" id="UP000186685">
    <property type="component" value="Unassembled WGS sequence"/>
</dbReference>
<dbReference type="Pfam" id="PF18922">
    <property type="entry name" value="DUF5672"/>
    <property type="match status" value="1"/>
</dbReference>
<gene>
    <name evidence="2" type="ORF">BHV76_01455</name>
</gene>
<dbReference type="AlphaFoldDB" id="A0A854C3Z3"/>
<proteinExistence type="predicted"/>
<reference evidence="2 3" key="1">
    <citation type="journal article" date="2016" name="Nat. Biotechnol.">
        <title>Measurement of bacterial replication rates in microbial communities.</title>
        <authorList>
            <person name="Brown C.T."/>
            <person name="Olm M.R."/>
            <person name="Thomas B.C."/>
            <person name="Banfield J.F."/>
        </authorList>
    </citation>
    <scope>NUCLEOTIDE SEQUENCE [LARGE SCALE GENOMIC DNA]</scope>
    <source>
        <strain evidence="2">45_130</strain>
    </source>
</reference>
<name>A0A854C3Z3_9BACT</name>
<sequence length="264" mass="31519">MYQVKVIIPIYRLNLSPMEQASILQTLQVLREHPILILHPENLNIPDNMFPPYVAKLAVSEDWLGTRNGIAGYNSMMMSHEFYQLFSDTEYILICHTDAWIFRDELTHWCKQNYDCIAAPWIERPIYRLPIIKQYMKWLKAHKEQNGKFCRQTLYGKVGNGGLSLRRVEAFKEACITYRKEIETYNSHREHCFNEDVFWATVPENFRYPTENTALQFSFDRHPAYCLKRNNGQLPFGCHSWNKPRMYAFWKHIINWEEVLNTKK</sequence>
<evidence type="ECO:0000313" key="3">
    <source>
        <dbReference type="Proteomes" id="UP000186685"/>
    </source>
</evidence>
<accession>A0A854C3Z3</accession>
<protein>
    <recommendedName>
        <fullName evidence="1">DUF5672 domain-containing protein</fullName>
    </recommendedName>
</protein>